<gene>
    <name evidence="1" type="ORF">S12H4_18023</name>
</gene>
<sequence length="49" mass="5378">MFGKQIGDTNVYIKLKIAQVGDKKISKCLSFHAANFPICYPCKEEGGGE</sequence>
<dbReference type="EMBL" id="BARW01008866">
    <property type="protein sequence ID" value="GAI73777.1"/>
    <property type="molecule type" value="Genomic_DNA"/>
</dbReference>
<proteinExistence type="predicted"/>
<comment type="caution">
    <text evidence="1">The sequence shown here is derived from an EMBL/GenBank/DDBJ whole genome shotgun (WGS) entry which is preliminary data.</text>
</comment>
<protein>
    <submittedName>
        <fullName evidence="1">Uncharacterized protein</fullName>
    </submittedName>
</protein>
<evidence type="ECO:0000313" key="1">
    <source>
        <dbReference type="EMBL" id="GAI73777.1"/>
    </source>
</evidence>
<accession>X1QYW7</accession>
<dbReference type="AlphaFoldDB" id="X1QYW7"/>
<organism evidence="1">
    <name type="scientific">marine sediment metagenome</name>
    <dbReference type="NCBI Taxonomy" id="412755"/>
    <lineage>
        <taxon>unclassified sequences</taxon>
        <taxon>metagenomes</taxon>
        <taxon>ecological metagenomes</taxon>
    </lineage>
</organism>
<reference evidence="1" key="1">
    <citation type="journal article" date="2014" name="Front. Microbiol.">
        <title>High frequency of phylogenetically diverse reductive dehalogenase-homologous genes in deep subseafloor sedimentary metagenomes.</title>
        <authorList>
            <person name="Kawai M."/>
            <person name="Futagami T."/>
            <person name="Toyoda A."/>
            <person name="Takaki Y."/>
            <person name="Nishi S."/>
            <person name="Hori S."/>
            <person name="Arai W."/>
            <person name="Tsubouchi T."/>
            <person name="Morono Y."/>
            <person name="Uchiyama I."/>
            <person name="Ito T."/>
            <person name="Fujiyama A."/>
            <person name="Inagaki F."/>
            <person name="Takami H."/>
        </authorList>
    </citation>
    <scope>NUCLEOTIDE SEQUENCE</scope>
    <source>
        <strain evidence="1">Expedition CK06-06</strain>
    </source>
</reference>
<name>X1QYW7_9ZZZZ</name>